<proteinExistence type="predicted"/>
<accession>A0A1M5C7Y3</accession>
<sequence length="139" mass="15124">MRSSPWLKPGASALCFLVMSRRGGAVPGTDTGLNAEPARAESVSLAGEDAYGRPERVVPKAVLNDVYADASYDIPALKGCPREERQADRRIFMASQEPPGFSHGEAQAEYRKKHSLPDIYLQWYTFCTCCTASGPLLAT</sequence>
<organism evidence="1 2">
    <name type="scientific">Caldanaerobius fijiensis DSM 17918</name>
    <dbReference type="NCBI Taxonomy" id="1121256"/>
    <lineage>
        <taxon>Bacteria</taxon>
        <taxon>Bacillati</taxon>
        <taxon>Bacillota</taxon>
        <taxon>Clostridia</taxon>
        <taxon>Thermoanaerobacterales</taxon>
        <taxon>Thermoanaerobacteraceae</taxon>
        <taxon>Caldanaerobius</taxon>
    </lineage>
</organism>
<dbReference type="Proteomes" id="UP000184088">
    <property type="component" value="Unassembled WGS sequence"/>
</dbReference>
<evidence type="ECO:0000313" key="1">
    <source>
        <dbReference type="EMBL" id="SHF50859.1"/>
    </source>
</evidence>
<dbReference type="AlphaFoldDB" id="A0A1M5C7Y3"/>
<dbReference type="EMBL" id="FQVH01000026">
    <property type="protein sequence ID" value="SHF50859.1"/>
    <property type="molecule type" value="Genomic_DNA"/>
</dbReference>
<name>A0A1M5C7Y3_9THEO</name>
<evidence type="ECO:0000313" key="2">
    <source>
        <dbReference type="Proteomes" id="UP000184088"/>
    </source>
</evidence>
<gene>
    <name evidence="1" type="ORF">SAMN02746089_02058</name>
</gene>
<protein>
    <submittedName>
        <fullName evidence="1">Uncharacterized protein</fullName>
    </submittedName>
</protein>
<keyword evidence="2" id="KW-1185">Reference proteome</keyword>
<reference evidence="1 2" key="1">
    <citation type="submission" date="2016-11" db="EMBL/GenBank/DDBJ databases">
        <authorList>
            <person name="Jaros S."/>
            <person name="Januszkiewicz K."/>
            <person name="Wedrychowicz H."/>
        </authorList>
    </citation>
    <scope>NUCLEOTIDE SEQUENCE [LARGE SCALE GENOMIC DNA]</scope>
    <source>
        <strain evidence="1 2">DSM 17918</strain>
    </source>
</reference>